<dbReference type="EMBL" id="JAMQGM010000021">
    <property type="protein sequence ID" value="MCM2577734.1"/>
    <property type="molecule type" value="Genomic_DNA"/>
</dbReference>
<organism evidence="3 4">
    <name type="scientific">Streptomyces meridianus</name>
    <dbReference type="NCBI Taxonomy" id="2938945"/>
    <lineage>
        <taxon>Bacteria</taxon>
        <taxon>Bacillati</taxon>
        <taxon>Actinomycetota</taxon>
        <taxon>Actinomycetes</taxon>
        <taxon>Kitasatosporales</taxon>
        <taxon>Streptomycetaceae</taxon>
        <taxon>Streptomyces</taxon>
    </lineage>
</organism>
<protein>
    <recommendedName>
        <fullName evidence="5">DUF4232 domain-containing protein</fullName>
    </recommendedName>
</protein>
<proteinExistence type="predicted"/>
<gene>
    <name evidence="3" type="ORF">M1E25_10265</name>
</gene>
<comment type="caution">
    <text evidence="3">The sequence shown here is derived from an EMBL/GenBank/DDBJ whole genome shotgun (WGS) entry which is preliminary data.</text>
</comment>
<feature type="region of interest" description="Disordered" evidence="1">
    <location>
        <begin position="1"/>
        <end position="47"/>
    </location>
</feature>
<feature type="transmembrane region" description="Helical" evidence="2">
    <location>
        <begin position="65"/>
        <end position="87"/>
    </location>
</feature>
<evidence type="ECO:0000313" key="4">
    <source>
        <dbReference type="Proteomes" id="UP001167160"/>
    </source>
</evidence>
<keyword evidence="4" id="KW-1185">Reference proteome</keyword>
<keyword evidence="2" id="KW-0472">Membrane</keyword>
<dbReference type="RefSeq" id="WP_251412969.1">
    <property type="nucleotide sequence ID" value="NZ_JAMQGM010000021.1"/>
</dbReference>
<feature type="compositionally biased region" description="Basic and acidic residues" evidence="1">
    <location>
        <begin position="28"/>
        <end position="38"/>
    </location>
</feature>
<evidence type="ECO:0000256" key="2">
    <source>
        <dbReference type="SAM" id="Phobius"/>
    </source>
</evidence>
<evidence type="ECO:0008006" key="5">
    <source>
        <dbReference type="Google" id="ProtNLM"/>
    </source>
</evidence>
<feature type="compositionally biased region" description="Low complexity" evidence="1">
    <location>
        <begin position="127"/>
        <end position="137"/>
    </location>
</feature>
<reference evidence="3" key="1">
    <citation type="journal article" date="2023" name="Int. J. Syst. Evol. Microbiol.">
        <title>Streptomyces meridianus sp. nov. isolated from brackish water of the Tagus estuary in Alcochete, Portugal.</title>
        <authorList>
            <person name="Santos J.D.N."/>
            <person name="Klimek D."/>
            <person name="Calusinska M."/>
            <person name="Lobo Da Cunha A."/>
            <person name="Catita J."/>
            <person name="Goncalves H."/>
            <person name="Gonzalez I."/>
            <person name="Reyes F."/>
            <person name="Lage O.M."/>
        </authorList>
    </citation>
    <scope>NUCLEOTIDE SEQUENCE</scope>
    <source>
        <strain evidence="3">MTZ3.1</strain>
    </source>
</reference>
<evidence type="ECO:0000256" key="1">
    <source>
        <dbReference type="SAM" id="MobiDB-lite"/>
    </source>
</evidence>
<evidence type="ECO:0000313" key="3">
    <source>
        <dbReference type="EMBL" id="MCM2577734.1"/>
    </source>
</evidence>
<name>A0ABT0X5B6_9ACTN</name>
<feature type="compositionally biased region" description="Basic and acidic residues" evidence="1">
    <location>
        <begin position="1"/>
        <end position="13"/>
    </location>
</feature>
<keyword evidence="2" id="KW-1133">Transmembrane helix</keyword>
<dbReference type="Proteomes" id="UP001167160">
    <property type="component" value="Unassembled WGS sequence"/>
</dbReference>
<sequence>MNEHHQHRDRRDQPGGTGTQGPSDMDEEMLRRLLHDAMEDVEPTPGSLEEIRRAVPVRRARRRQAMVGAAAGVLLVGTAVPALMHVARSGPDTGRSATAASSREAGTGTEPSGGTDGTGADSVVPTAAPGEGSPAGAGEKDGGTDPTAGLAGTGIDPEGTMAATSPTCTRAQLGQGGGTVGQPGQEGKVYGSFRVVNISGSDCTIDGRGSVTAVAQGAAESSGISVVDHTTGDAATGLPDPSANLDQLILKPGQAYVVKFAWVPAGGGPGGCRIPDSSPTPSNSSDSAPSEAPTGGDEPESTPAGSILLSHTPQAGEPVEGSVTLQDACAGTVYRTGVLES</sequence>
<accession>A0ABT0X5B6</accession>
<feature type="compositionally biased region" description="Low complexity" evidence="1">
    <location>
        <begin position="275"/>
        <end position="293"/>
    </location>
</feature>
<keyword evidence="2" id="KW-0812">Transmembrane</keyword>
<feature type="region of interest" description="Disordered" evidence="1">
    <location>
        <begin position="270"/>
        <end position="323"/>
    </location>
</feature>
<feature type="region of interest" description="Disordered" evidence="1">
    <location>
        <begin position="88"/>
        <end position="164"/>
    </location>
</feature>